<accession>A0ABS4ZAB1</accession>
<sequence>MARGRGRSRPARRGLGAALLALLLAGGLPAVAAAEDTVAFTIDDRRITESSGLARDVPNDLYWTVNDSGDGGTVYGLEDDGTLRGTLNFRAQPTDVEAVAVDGSRLYVADIGDNEAVRDQVSVYFLTNPRANGLTVTYNSFDFRYEDGPHDAETLLVDPDGRLMVVTKGAQGGIYVAPQAPSRSSTNELRRVGDAPALVTDGVFLPDGRIALLTYGSVEVLDGQTYAPVSSTPIPKQPQAESLAVSLDGTSLLVGSEGRRSTVYALPLPGAEGEATPTPTPTAAPSGDATPADSGEDPDAEASDEGTAPSAGGRGTLLAVGLAAVVAVVAGVVVGVVRKP</sequence>
<dbReference type="InterPro" id="IPR015943">
    <property type="entry name" value="WD40/YVTN_repeat-like_dom_sf"/>
</dbReference>
<keyword evidence="3" id="KW-0732">Signal</keyword>
<evidence type="ECO:0000313" key="5">
    <source>
        <dbReference type="Proteomes" id="UP000758168"/>
    </source>
</evidence>
<comment type="caution">
    <text evidence="4">The sequence shown here is derived from an EMBL/GenBank/DDBJ whole genome shotgun (WGS) entry which is preliminary data.</text>
</comment>
<evidence type="ECO:0000313" key="4">
    <source>
        <dbReference type="EMBL" id="MBP2417991.1"/>
    </source>
</evidence>
<keyword evidence="5" id="KW-1185">Reference proteome</keyword>
<feature type="chain" id="PRO_5045403074" description="WD40 repeat domain-containing protein" evidence="3">
    <location>
        <begin position="33"/>
        <end position="340"/>
    </location>
</feature>
<dbReference type="SUPFAM" id="SSF50969">
    <property type="entry name" value="YVTN repeat-like/Quinoprotein amine dehydrogenase"/>
    <property type="match status" value="1"/>
</dbReference>
<evidence type="ECO:0000256" key="2">
    <source>
        <dbReference type="SAM" id="Phobius"/>
    </source>
</evidence>
<name>A0ABS4ZAB1_9ACTN</name>
<dbReference type="RefSeq" id="WP_210057142.1">
    <property type="nucleotide sequence ID" value="NZ_BAAAMH010000010.1"/>
</dbReference>
<dbReference type="InterPro" id="IPR011044">
    <property type="entry name" value="Quino_amine_DH_bsu"/>
</dbReference>
<dbReference type="Gene3D" id="2.130.10.10">
    <property type="entry name" value="YVTN repeat-like/Quinoprotein amine dehydrogenase"/>
    <property type="match status" value="1"/>
</dbReference>
<feature type="compositionally biased region" description="Low complexity" evidence="1">
    <location>
        <begin position="269"/>
        <end position="293"/>
    </location>
</feature>
<feature type="region of interest" description="Disordered" evidence="1">
    <location>
        <begin position="269"/>
        <end position="311"/>
    </location>
</feature>
<keyword evidence="2" id="KW-0472">Membrane</keyword>
<protein>
    <recommendedName>
        <fullName evidence="6">WD40 repeat domain-containing protein</fullName>
    </recommendedName>
</protein>
<keyword evidence="2" id="KW-1133">Transmembrane helix</keyword>
<gene>
    <name evidence="4" type="ORF">JOF54_002913</name>
</gene>
<evidence type="ECO:0000256" key="1">
    <source>
        <dbReference type="SAM" id="MobiDB-lite"/>
    </source>
</evidence>
<dbReference type="EMBL" id="JAGIOB010000001">
    <property type="protein sequence ID" value="MBP2417991.1"/>
    <property type="molecule type" value="Genomic_DNA"/>
</dbReference>
<dbReference type="Proteomes" id="UP000758168">
    <property type="component" value="Unassembled WGS sequence"/>
</dbReference>
<organism evidence="4 5">
    <name type="scientific">Microlunatus capsulatus</name>
    <dbReference type="NCBI Taxonomy" id="99117"/>
    <lineage>
        <taxon>Bacteria</taxon>
        <taxon>Bacillati</taxon>
        <taxon>Actinomycetota</taxon>
        <taxon>Actinomycetes</taxon>
        <taxon>Propionibacteriales</taxon>
        <taxon>Propionibacteriaceae</taxon>
        <taxon>Microlunatus</taxon>
    </lineage>
</organism>
<feature type="transmembrane region" description="Helical" evidence="2">
    <location>
        <begin position="317"/>
        <end position="337"/>
    </location>
</feature>
<feature type="compositionally biased region" description="Acidic residues" evidence="1">
    <location>
        <begin position="294"/>
        <end position="304"/>
    </location>
</feature>
<feature type="signal peptide" evidence="3">
    <location>
        <begin position="1"/>
        <end position="32"/>
    </location>
</feature>
<evidence type="ECO:0000256" key="3">
    <source>
        <dbReference type="SAM" id="SignalP"/>
    </source>
</evidence>
<reference evidence="4 5" key="1">
    <citation type="submission" date="2021-03" db="EMBL/GenBank/DDBJ databases">
        <title>Sequencing the genomes of 1000 actinobacteria strains.</title>
        <authorList>
            <person name="Klenk H.-P."/>
        </authorList>
    </citation>
    <scope>NUCLEOTIDE SEQUENCE [LARGE SCALE GENOMIC DNA]</scope>
    <source>
        <strain evidence="4 5">DSM 12936</strain>
    </source>
</reference>
<keyword evidence="2" id="KW-0812">Transmembrane</keyword>
<evidence type="ECO:0008006" key="6">
    <source>
        <dbReference type="Google" id="ProtNLM"/>
    </source>
</evidence>
<proteinExistence type="predicted"/>